<dbReference type="RefSeq" id="WP_191283357.1">
    <property type="nucleotide sequence ID" value="NZ_BNAI01000003.1"/>
</dbReference>
<feature type="transmembrane region" description="Helical" evidence="2">
    <location>
        <begin position="474"/>
        <end position="497"/>
    </location>
</feature>
<feature type="domain" description="DUF2207" evidence="4">
    <location>
        <begin position="57"/>
        <end position="251"/>
    </location>
</feature>
<evidence type="ECO:0000256" key="3">
    <source>
        <dbReference type="SAM" id="SignalP"/>
    </source>
</evidence>
<gene>
    <name evidence="6" type="ORF">GCM10011600_20250</name>
</gene>
<reference evidence="6" key="2">
    <citation type="submission" date="2020-09" db="EMBL/GenBank/DDBJ databases">
        <authorList>
            <person name="Sun Q."/>
            <person name="Zhou Y."/>
        </authorList>
    </citation>
    <scope>NUCLEOTIDE SEQUENCE</scope>
    <source>
        <strain evidence="6">CGMCC 1.16548</strain>
    </source>
</reference>
<dbReference type="Proteomes" id="UP000617531">
    <property type="component" value="Unassembled WGS sequence"/>
</dbReference>
<feature type="compositionally biased region" description="Gly residues" evidence="1">
    <location>
        <begin position="619"/>
        <end position="641"/>
    </location>
</feature>
<dbReference type="InterPro" id="IPR048389">
    <property type="entry name" value="YciQ-like_C"/>
</dbReference>
<keyword evidence="7" id="KW-1185">Reference proteome</keyword>
<keyword evidence="2" id="KW-1133">Transmembrane helix</keyword>
<dbReference type="Pfam" id="PF20990">
    <property type="entry name" value="DUF2207_C"/>
    <property type="match status" value="1"/>
</dbReference>
<evidence type="ECO:0000313" key="7">
    <source>
        <dbReference type="Proteomes" id="UP000617531"/>
    </source>
</evidence>
<comment type="caution">
    <text evidence="6">The sequence shown here is derived from an EMBL/GenBank/DDBJ whole genome shotgun (WGS) entry which is preliminary data.</text>
</comment>
<evidence type="ECO:0000313" key="6">
    <source>
        <dbReference type="EMBL" id="GHF19238.1"/>
    </source>
</evidence>
<protein>
    <recommendedName>
        <fullName evidence="8">DUF2207 domain-containing protein</fullName>
    </recommendedName>
</protein>
<evidence type="ECO:0000256" key="2">
    <source>
        <dbReference type="SAM" id="Phobius"/>
    </source>
</evidence>
<feature type="transmembrane region" description="Helical" evidence="2">
    <location>
        <begin position="261"/>
        <end position="290"/>
    </location>
</feature>
<feature type="domain" description="Predicted membrane protein YciQ-like C-terminal" evidence="5">
    <location>
        <begin position="303"/>
        <end position="572"/>
    </location>
</feature>
<accession>A0A8J3M1Z4</accession>
<feature type="transmembrane region" description="Helical" evidence="2">
    <location>
        <begin position="448"/>
        <end position="468"/>
    </location>
</feature>
<keyword evidence="2" id="KW-0472">Membrane</keyword>
<name>A0A8J3M1Z4_9MICO</name>
<reference evidence="6" key="1">
    <citation type="journal article" date="2014" name="Int. J. Syst. Evol. Microbiol.">
        <title>Complete genome sequence of Corynebacterium casei LMG S-19264T (=DSM 44701T), isolated from a smear-ripened cheese.</title>
        <authorList>
            <consortium name="US DOE Joint Genome Institute (JGI-PGF)"/>
            <person name="Walter F."/>
            <person name="Albersmeier A."/>
            <person name="Kalinowski J."/>
            <person name="Ruckert C."/>
        </authorList>
    </citation>
    <scope>NUCLEOTIDE SEQUENCE</scope>
    <source>
        <strain evidence="6">CGMCC 1.16548</strain>
    </source>
</reference>
<dbReference type="Pfam" id="PF09972">
    <property type="entry name" value="DUF2207"/>
    <property type="match status" value="1"/>
</dbReference>
<keyword evidence="3" id="KW-0732">Signal</keyword>
<dbReference type="EMBL" id="BNAI01000003">
    <property type="protein sequence ID" value="GHF19238.1"/>
    <property type="molecule type" value="Genomic_DNA"/>
</dbReference>
<keyword evidence="2" id="KW-0812">Transmembrane</keyword>
<evidence type="ECO:0000256" key="1">
    <source>
        <dbReference type="SAM" id="MobiDB-lite"/>
    </source>
</evidence>
<sequence>MKAPHAARALLVAVGALILVAAGTAPAAADPHDGPDAPPVVALDAAGSGVDDFEFASFDAVYELSRDGSGRSQLHTVETLVAVFPEYDQNRGIRRALVTDYKGHSTSIDIVSVTDGNGVPRPYEVTGDGEFTLVTIAVPQGQYVHGEQTYVIEYTQSDVTSTETDLADGVTRDEFYWDTNGTGWAQPFGEVSATIRVHADLVPALTGEAFCYYGYEGSSDQCEIDNDGDGEFSATVRDLFAYQNMTLVIAFEEGTFAGAPFWAYVPILALIAAALVLFGLIFALVVRFVFWRDAKGRGIVIAQYEPPAGLSMMLAANIAGNPKKGMAATIVDLAVQKNLRIIEHDQGWSKVFGVQKLSSADLAPDEQRVMGALFSVNPFSMGGLLPGLKNLLSLGGSTPPPAADANGEVRWLTKGDTVLGQQVVALTKSIEREAEAGGLRRKPSWRPMLIVVGAMVLAGILLLIQTIVGGESEISIITGVVGLNAVPWIAIFAAGILTRRRPLTSKGAELKEHLDGLREFIRVAEADRLQMLQSVSGAERISTSDTTAIIKIYEKLLPYAVIFGLEKQWAEEIAKYYDTNPPDWYSGPSGFHVAAFAAGISTLSSSVSTSYASSSGSSSSGGGGGGGSSGGGGGGGGGGGV</sequence>
<proteinExistence type="predicted"/>
<evidence type="ECO:0000259" key="5">
    <source>
        <dbReference type="Pfam" id="PF20990"/>
    </source>
</evidence>
<dbReference type="InterPro" id="IPR018702">
    <property type="entry name" value="DUF2207"/>
</dbReference>
<dbReference type="AlphaFoldDB" id="A0A8J3M1Z4"/>
<evidence type="ECO:0008006" key="8">
    <source>
        <dbReference type="Google" id="ProtNLM"/>
    </source>
</evidence>
<feature type="signal peptide" evidence="3">
    <location>
        <begin position="1"/>
        <end position="27"/>
    </location>
</feature>
<evidence type="ECO:0000259" key="4">
    <source>
        <dbReference type="Pfam" id="PF09972"/>
    </source>
</evidence>
<feature type="chain" id="PRO_5035272580" description="DUF2207 domain-containing protein" evidence="3">
    <location>
        <begin position="28"/>
        <end position="641"/>
    </location>
</feature>
<organism evidence="6 7">
    <name type="scientific">Pseudolysinimonas yzui</name>
    <dbReference type="NCBI Taxonomy" id="2708254"/>
    <lineage>
        <taxon>Bacteria</taxon>
        <taxon>Bacillati</taxon>
        <taxon>Actinomycetota</taxon>
        <taxon>Actinomycetes</taxon>
        <taxon>Micrococcales</taxon>
        <taxon>Microbacteriaceae</taxon>
        <taxon>Pseudolysinimonas</taxon>
    </lineage>
</organism>
<feature type="region of interest" description="Disordered" evidence="1">
    <location>
        <begin position="614"/>
        <end position="641"/>
    </location>
</feature>